<feature type="domain" description="TonB C-terminal" evidence="1">
    <location>
        <begin position="8"/>
        <end position="71"/>
    </location>
</feature>
<evidence type="ECO:0000259" key="1">
    <source>
        <dbReference type="Pfam" id="PF03544"/>
    </source>
</evidence>
<proteinExistence type="predicted"/>
<dbReference type="Proteomes" id="UP000561438">
    <property type="component" value="Unassembled WGS sequence"/>
</dbReference>
<keyword evidence="3" id="KW-1185">Reference proteome</keyword>
<comment type="caution">
    <text evidence="2">The sequence shown here is derived from an EMBL/GenBank/DDBJ whole genome shotgun (WGS) entry which is preliminary data.</text>
</comment>
<dbReference type="EMBL" id="JABWGV010000001">
    <property type="protein sequence ID" value="NVD44142.1"/>
    <property type="molecule type" value="Genomic_DNA"/>
</dbReference>
<organism evidence="2 3">
    <name type="scientific">Qipengyuania atrilutea</name>
    <dbReference type="NCBI Taxonomy" id="2744473"/>
    <lineage>
        <taxon>Bacteria</taxon>
        <taxon>Pseudomonadati</taxon>
        <taxon>Pseudomonadota</taxon>
        <taxon>Alphaproteobacteria</taxon>
        <taxon>Sphingomonadales</taxon>
        <taxon>Erythrobacteraceae</taxon>
        <taxon>Qipengyuania</taxon>
    </lineage>
</organism>
<dbReference type="Gene3D" id="3.30.1150.10">
    <property type="match status" value="1"/>
</dbReference>
<dbReference type="GO" id="GO:0055085">
    <property type="term" value="P:transmembrane transport"/>
    <property type="evidence" value="ECO:0007669"/>
    <property type="project" value="InterPro"/>
</dbReference>
<evidence type="ECO:0000313" key="3">
    <source>
        <dbReference type="Proteomes" id="UP000561438"/>
    </source>
</evidence>
<dbReference type="Pfam" id="PF03544">
    <property type="entry name" value="TonB_C"/>
    <property type="match status" value="1"/>
</dbReference>
<gene>
    <name evidence="2" type="ORF">HUV48_03800</name>
</gene>
<evidence type="ECO:0000313" key="2">
    <source>
        <dbReference type="EMBL" id="NVD44142.1"/>
    </source>
</evidence>
<dbReference type="RefSeq" id="WP_176266413.1">
    <property type="nucleotide sequence ID" value="NZ_JABWGV010000001.1"/>
</dbReference>
<protein>
    <submittedName>
        <fullName evidence="2">Energy transducer TonB</fullName>
    </submittedName>
</protein>
<dbReference type="InterPro" id="IPR037682">
    <property type="entry name" value="TonB_C"/>
</dbReference>
<name>A0A850H1M9_9SPHN</name>
<accession>A0A850H1M9</accession>
<dbReference type="AlphaFoldDB" id="A0A850H1M9"/>
<sequence>MVRDLTSDYPRWALKKNESAGTVFSVLVDPEGRALRCAIVAVVGSYRLAEYVCEQLKRVRFEPATDATGAKRYGKIVGLIKMALPDTEIGRQIIALRQKPDVELTVTSIPDKEERFREVKVQTLVNDNGLIEDCNGSDNSTNGLTAAACKVLEGEKLPIETAGDGSAISYVQEMTVSFSVE</sequence>
<reference evidence="2 3" key="1">
    <citation type="submission" date="2020-06" db="EMBL/GenBank/DDBJ databases">
        <title>Altererythrobacter sp. HHU K3-1.</title>
        <authorList>
            <person name="Zhang D."/>
            <person name="Xue H."/>
        </authorList>
    </citation>
    <scope>NUCLEOTIDE SEQUENCE [LARGE SCALE GENOMIC DNA]</scope>
    <source>
        <strain evidence="2 3">HHU K3-1</strain>
    </source>
</reference>
<dbReference type="SUPFAM" id="SSF74653">
    <property type="entry name" value="TolA/TonB C-terminal domain"/>
    <property type="match status" value="1"/>
</dbReference>